<keyword evidence="3" id="KW-1185">Reference proteome</keyword>
<accession>A0A8T8E3D7</accession>
<evidence type="ECO:0000256" key="1">
    <source>
        <dbReference type="SAM" id="Phobius"/>
    </source>
</evidence>
<proteinExistence type="predicted"/>
<dbReference type="Pfam" id="PF06197">
    <property type="entry name" value="DUF998"/>
    <property type="match status" value="1"/>
</dbReference>
<feature type="transmembrane region" description="Helical" evidence="1">
    <location>
        <begin position="92"/>
        <end position="111"/>
    </location>
</feature>
<dbReference type="OrthoDB" id="46160at2157"/>
<evidence type="ECO:0000313" key="3">
    <source>
        <dbReference type="Proteomes" id="UP000637819"/>
    </source>
</evidence>
<feature type="transmembrane region" description="Helical" evidence="1">
    <location>
        <begin position="20"/>
        <end position="43"/>
    </location>
</feature>
<protein>
    <submittedName>
        <fullName evidence="2">DUF998 domain-containing protein</fullName>
    </submittedName>
</protein>
<organism evidence="2 3">
    <name type="scientific">Haloterrigena salifodinae</name>
    <dbReference type="NCBI Taxonomy" id="2675099"/>
    <lineage>
        <taxon>Archaea</taxon>
        <taxon>Methanobacteriati</taxon>
        <taxon>Methanobacteriota</taxon>
        <taxon>Stenosarchaea group</taxon>
        <taxon>Halobacteria</taxon>
        <taxon>Halobacteriales</taxon>
        <taxon>Natrialbaceae</taxon>
        <taxon>Haloterrigena</taxon>
    </lineage>
</organism>
<feature type="transmembrane region" description="Helical" evidence="1">
    <location>
        <begin position="146"/>
        <end position="164"/>
    </location>
</feature>
<feature type="transmembrane region" description="Helical" evidence="1">
    <location>
        <begin position="63"/>
        <end position="85"/>
    </location>
</feature>
<dbReference type="RefSeq" id="WP_204748671.1">
    <property type="nucleotide sequence ID" value="NZ_CP069188.1"/>
</dbReference>
<reference evidence="2 3" key="1">
    <citation type="submission" date="2021-01" db="EMBL/GenBank/DDBJ databases">
        <title>Genome Sequence and Methylation Pattern of Haloterrigena salifodinae BOL5-1, An Extremely Halophilic Archaeon from a Bolivian Salt Mine.</title>
        <authorList>
            <person name="DasSarma P."/>
            <person name="Anton B.P."/>
            <person name="DasSarma S.L."/>
            <person name="von Ehrenheim H.A.L."/>
            <person name="Martinez F.L."/>
            <person name="Guzman D."/>
            <person name="Roberts R.J."/>
            <person name="DasSarma S."/>
        </authorList>
    </citation>
    <scope>NUCLEOTIDE SEQUENCE [LARGE SCALE GENOMIC DNA]</scope>
    <source>
        <strain evidence="2 3">BOL5-1</strain>
    </source>
</reference>
<dbReference type="Proteomes" id="UP000637819">
    <property type="component" value="Chromosome"/>
</dbReference>
<feature type="transmembrane region" description="Helical" evidence="1">
    <location>
        <begin position="117"/>
        <end position="134"/>
    </location>
</feature>
<name>A0A8T8E3D7_9EURY</name>
<dbReference type="EMBL" id="CP069188">
    <property type="protein sequence ID" value="QRV16374.1"/>
    <property type="molecule type" value="Genomic_DNA"/>
</dbReference>
<evidence type="ECO:0000313" key="2">
    <source>
        <dbReference type="EMBL" id="QRV16374.1"/>
    </source>
</evidence>
<dbReference type="AlphaFoldDB" id="A0A8T8E3D7"/>
<keyword evidence="1" id="KW-0812">Transmembrane</keyword>
<sequence>MATERSDVRIHEPRGDNQWLTGLVFVALAAQFMTVSMLAASMAPGYDFTQGAISDLGVIDETAPLFNASLVAAGALNLVGGALFYRAHGARWILAVYVLAAIGATGAGVVPLDSGDLHGLFALAAFLGFNLEAIASGTRIAGPMKAISVLAGLVGIAFVAVMAVGDAGNPAVFGPIGHGGAERLIVYPPMLWLLAFGGYLLAEPPIDAAAD</sequence>
<gene>
    <name evidence="2" type="ORF">JMJ58_05650</name>
</gene>
<keyword evidence="1" id="KW-1133">Transmembrane helix</keyword>
<feature type="transmembrane region" description="Helical" evidence="1">
    <location>
        <begin position="184"/>
        <end position="202"/>
    </location>
</feature>
<dbReference type="GeneID" id="62874588"/>
<dbReference type="InterPro" id="IPR009339">
    <property type="entry name" value="DUF998"/>
</dbReference>
<dbReference type="KEGG" id="hsal:JMJ58_05650"/>
<keyword evidence="1" id="KW-0472">Membrane</keyword>